<dbReference type="AlphaFoldDB" id="A0A0E9Q7E9"/>
<protein>
    <submittedName>
        <fullName evidence="1">Uncharacterized protein</fullName>
    </submittedName>
</protein>
<reference evidence="1" key="2">
    <citation type="journal article" date="2015" name="Fish Shellfish Immunol.">
        <title>Early steps in the European eel (Anguilla anguilla)-Vibrio vulnificus interaction in the gills: Role of the RtxA13 toxin.</title>
        <authorList>
            <person name="Callol A."/>
            <person name="Pajuelo D."/>
            <person name="Ebbesson L."/>
            <person name="Teles M."/>
            <person name="MacKenzie S."/>
            <person name="Amaro C."/>
        </authorList>
    </citation>
    <scope>NUCLEOTIDE SEQUENCE</scope>
</reference>
<reference evidence="1" key="1">
    <citation type="submission" date="2014-11" db="EMBL/GenBank/DDBJ databases">
        <authorList>
            <person name="Amaro Gonzalez C."/>
        </authorList>
    </citation>
    <scope>NUCLEOTIDE SEQUENCE</scope>
</reference>
<organism evidence="1">
    <name type="scientific">Anguilla anguilla</name>
    <name type="common">European freshwater eel</name>
    <name type="synonym">Muraena anguilla</name>
    <dbReference type="NCBI Taxonomy" id="7936"/>
    <lineage>
        <taxon>Eukaryota</taxon>
        <taxon>Metazoa</taxon>
        <taxon>Chordata</taxon>
        <taxon>Craniata</taxon>
        <taxon>Vertebrata</taxon>
        <taxon>Euteleostomi</taxon>
        <taxon>Actinopterygii</taxon>
        <taxon>Neopterygii</taxon>
        <taxon>Teleostei</taxon>
        <taxon>Anguilliformes</taxon>
        <taxon>Anguillidae</taxon>
        <taxon>Anguilla</taxon>
    </lineage>
</organism>
<sequence>MHYHRGKCTKPTQKNEWTKWRNCRFVLRVVNTA</sequence>
<name>A0A0E9Q7E9_ANGAN</name>
<dbReference type="EMBL" id="GBXM01096539">
    <property type="protein sequence ID" value="JAH12038.1"/>
    <property type="molecule type" value="Transcribed_RNA"/>
</dbReference>
<accession>A0A0E9Q7E9</accession>
<evidence type="ECO:0000313" key="1">
    <source>
        <dbReference type="EMBL" id="JAH12038.1"/>
    </source>
</evidence>
<proteinExistence type="predicted"/>